<name>A0A8S4PQC1_OWEFU</name>
<accession>A0A8S4PQC1</accession>
<dbReference type="AlphaFoldDB" id="A0A8S4PQC1"/>
<dbReference type="OrthoDB" id="9974792at2759"/>
<organism evidence="1 2">
    <name type="scientific">Owenia fusiformis</name>
    <name type="common">Polychaete worm</name>
    <dbReference type="NCBI Taxonomy" id="6347"/>
    <lineage>
        <taxon>Eukaryota</taxon>
        <taxon>Metazoa</taxon>
        <taxon>Spiralia</taxon>
        <taxon>Lophotrochozoa</taxon>
        <taxon>Annelida</taxon>
        <taxon>Polychaeta</taxon>
        <taxon>Sedentaria</taxon>
        <taxon>Canalipalpata</taxon>
        <taxon>Sabellida</taxon>
        <taxon>Oweniida</taxon>
        <taxon>Oweniidae</taxon>
        <taxon>Owenia</taxon>
    </lineage>
</organism>
<dbReference type="InterPro" id="IPR032675">
    <property type="entry name" value="LRR_dom_sf"/>
</dbReference>
<keyword evidence="2" id="KW-1185">Reference proteome</keyword>
<dbReference type="PANTHER" id="PTHR20872">
    <property type="match status" value="1"/>
</dbReference>
<dbReference type="PANTHER" id="PTHR20872:SF1">
    <property type="entry name" value="F-BOX DOMAIN-CONTAINING PROTEIN"/>
    <property type="match status" value="1"/>
</dbReference>
<reference evidence="1" key="1">
    <citation type="submission" date="2022-03" db="EMBL/GenBank/DDBJ databases">
        <authorList>
            <person name="Martin C."/>
        </authorList>
    </citation>
    <scope>NUCLEOTIDE SEQUENCE</scope>
</reference>
<dbReference type="SUPFAM" id="SSF52047">
    <property type="entry name" value="RNI-like"/>
    <property type="match status" value="1"/>
</dbReference>
<evidence type="ECO:0000313" key="1">
    <source>
        <dbReference type="EMBL" id="CAH1795559.1"/>
    </source>
</evidence>
<dbReference type="Proteomes" id="UP000749559">
    <property type="component" value="Unassembled WGS sequence"/>
</dbReference>
<dbReference type="EMBL" id="CAIIXF020000009">
    <property type="protein sequence ID" value="CAH1795559.1"/>
    <property type="molecule type" value="Genomic_DNA"/>
</dbReference>
<gene>
    <name evidence="1" type="ORF">OFUS_LOCUS20083</name>
</gene>
<evidence type="ECO:0000313" key="2">
    <source>
        <dbReference type="Proteomes" id="UP000749559"/>
    </source>
</evidence>
<comment type="caution">
    <text evidence="1">The sequence shown here is derived from an EMBL/GenBank/DDBJ whole genome shotgun (WGS) entry which is preliminary data.</text>
</comment>
<proteinExistence type="predicted"/>
<dbReference type="Gene3D" id="3.80.10.10">
    <property type="entry name" value="Ribonuclease Inhibitor"/>
    <property type="match status" value="1"/>
</dbReference>
<protein>
    <submittedName>
        <fullName evidence="1">Uncharacterized protein</fullName>
    </submittedName>
</protein>
<sequence length="502" mass="57250">MPEVKKDLLLGYFLKLVRIILFLSDLLIVIEISSVMEFQDEEGLNIEHLPSIPAVKILSHLEWNDKIGFVSVFPCWTNHLLSLDAWPSVEYSEDLGSATSHFRGNRQLLSECIQKYGHCMRSIHLGFVYSLGASGSQILSDIANSCWNLERLSLVQQSRDYELVLYNLTMNKWTECALISLSDVLSSCTRLQQVRLDVGNVPWASHYVNTNVLSMLENTKNSNKITELHLSDAALSEFEDDTLQMLRSFTNLKRLEIRRDKITEELLTTLVRNGLQSLLLYFNEECLIDFQDPILFSSEFWCSLVDINPVLSVDVVLQQTMVVKSMFPVYMPLKSLALVDLTDMVTKGIIDTISQNYQPTLESFVFGHTINGYFGEQGATLEDSRLPYAVTEMVENCKKLRSLVYGYSISSTSVLLMAYARRLATFVINYNELSFEFDWPAKSEWNNEFINWLTSSGKSDETLEKAVSEKLGYQWSSGNGERFNDHLVEYIIYSSTQTGPLT</sequence>